<evidence type="ECO:0000256" key="3">
    <source>
        <dbReference type="ARBA" id="ARBA00023015"/>
    </source>
</evidence>
<protein>
    <submittedName>
        <fullName evidence="7">PLP-dependent aminotransferase family protein</fullName>
    </submittedName>
</protein>
<dbReference type="Pfam" id="PF00155">
    <property type="entry name" value="Aminotran_1_2"/>
    <property type="match status" value="1"/>
</dbReference>
<dbReference type="RefSeq" id="WP_205423440.1">
    <property type="nucleotide sequence ID" value="NZ_CP038437.2"/>
</dbReference>
<dbReference type="PANTHER" id="PTHR46577:SF2">
    <property type="entry name" value="TRANSCRIPTIONAL REGULATORY PROTEIN"/>
    <property type="match status" value="1"/>
</dbReference>
<evidence type="ECO:0000313" key="8">
    <source>
        <dbReference type="Proteomes" id="UP000324285"/>
    </source>
</evidence>
<dbReference type="InterPro" id="IPR000524">
    <property type="entry name" value="Tscrpt_reg_HTH_GntR"/>
</dbReference>
<dbReference type="GO" id="GO:0008483">
    <property type="term" value="F:transaminase activity"/>
    <property type="evidence" value="ECO:0007669"/>
    <property type="project" value="UniProtKB-KW"/>
</dbReference>
<proteinExistence type="inferred from homology"/>
<keyword evidence="7" id="KW-0808">Transferase</keyword>
<evidence type="ECO:0000313" key="7">
    <source>
        <dbReference type="EMBL" id="QEM80362.2"/>
    </source>
</evidence>
<reference evidence="7" key="1">
    <citation type="submission" date="2021-02" db="EMBL/GenBank/DDBJ databases">
        <title>Strain Y2R2, a novel species of the genus Halomonas.</title>
        <authorList>
            <person name="Huang H."/>
        </authorList>
    </citation>
    <scope>NUCLEOTIDE SEQUENCE</scope>
    <source>
        <strain evidence="7">Y2R2</strain>
    </source>
</reference>
<keyword evidence="8" id="KW-1185">Reference proteome</keyword>
<dbReference type="KEGG" id="hbh:E4T21_01410"/>
<keyword evidence="7" id="KW-0032">Aminotransferase</keyword>
<keyword evidence="3" id="KW-0805">Transcription regulation</keyword>
<evidence type="ECO:0000256" key="1">
    <source>
        <dbReference type="ARBA" id="ARBA00005384"/>
    </source>
</evidence>
<dbReference type="InterPro" id="IPR015422">
    <property type="entry name" value="PyrdxlP-dep_Trfase_small"/>
</dbReference>
<dbReference type="SMART" id="SM00345">
    <property type="entry name" value="HTH_GNTR"/>
    <property type="match status" value="1"/>
</dbReference>
<dbReference type="CDD" id="cd00609">
    <property type="entry name" value="AAT_like"/>
    <property type="match status" value="1"/>
</dbReference>
<sequence>MQLKVDRCSGRPLALQVVEGMREWVALNGAGGGTRLPSIRRLSSELGVSRNVAIEAYEHLIAQGLVRSRPGSGFFVADGASDALLKKGADATSLEEVTSEMWNLFQDDETRLKLGCGWLPSAYREGDELAYAIRQVTRQSRPGIFDYGTPMGMPQLRVLIQERLRLLGISADANQIMLTGGGSYALDLVARLMLKPGDSVFVESPGYYNLFGLLRLHRVNVIGVPRLKDGPDVERMEYLLKHHQPRLFFTNSVFQNPTGTTLGPTVAHRILQLAESHDFHIVEDDIYADFQHDPTIRIAALDGLQRVIYLGSFSKTLSCSLRVGFIAAEPALLKQLVDIKMLTSITASQFAERVVTTMLQNGTYRKLVERVRVKLSGQMAATLNLVKESGWEVFAEPAGGMFIWARHPHVASSNQLVANAQEAGISLSSGHVFYPQGDNASWVRINVAYARDKRAMAFLRQPGT</sequence>
<evidence type="ECO:0000259" key="6">
    <source>
        <dbReference type="PROSITE" id="PS50949"/>
    </source>
</evidence>
<dbReference type="InterPro" id="IPR036388">
    <property type="entry name" value="WH-like_DNA-bd_sf"/>
</dbReference>
<dbReference type="InterPro" id="IPR036390">
    <property type="entry name" value="WH_DNA-bd_sf"/>
</dbReference>
<feature type="domain" description="HTH gntR-type" evidence="6">
    <location>
        <begin position="11"/>
        <end position="79"/>
    </location>
</feature>
<dbReference type="SUPFAM" id="SSF53383">
    <property type="entry name" value="PLP-dependent transferases"/>
    <property type="match status" value="1"/>
</dbReference>
<dbReference type="GO" id="GO:0003700">
    <property type="term" value="F:DNA-binding transcription factor activity"/>
    <property type="evidence" value="ECO:0007669"/>
    <property type="project" value="InterPro"/>
</dbReference>
<dbReference type="PANTHER" id="PTHR46577">
    <property type="entry name" value="HTH-TYPE TRANSCRIPTIONAL REGULATORY PROTEIN GABR"/>
    <property type="match status" value="1"/>
</dbReference>
<dbReference type="AlphaFoldDB" id="A0A856QKE8"/>
<dbReference type="CDD" id="cd07377">
    <property type="entry name" value="WHTH_GntR"/>
    <property type="match status" value="1"/>
</dbReference>
<dbReference type="Proteomes" id="UP000324285">
    <property type="component" value="Chromosome"/>
</dbReference>
<evidence type="ECO:0000256" key="4">
    <source>
        <dbReference type="ARBA" id="ARBA00023125"/>
    </source>
</evidence>
<name>A0A856QKE8_9GAMM</name>
<dbReference type="Gene3D" id="1.10.10.10">
    <property type="entry name" value="Winged helix-like DNA-binding domain superfamily/Winged helix DNA-binding domain"/>
    <property type="match status" value="1"/>
</dbReference>
<keyword evidence="2" id="KW-0663">Pyridoxal phosphate</keyword>
<dbReference type="PRINTS" id="PR00035">
    <property type="entry name" value="HTHGNTR"/>
</dbReference>
<evidence type="ECO:0000256" key="5">
    <source>
        <dbReference type="ARBA" id="ARBA00023163"/>
    </source>
</evidence>
<accession>A0A856QKE8</accession>
<dbReference type="Pfam" id="PF00392">
    <property type="entry name" value="GntR"/>
    <property type="match status" value="1"/>
</dbReference>
<organism evidence="7 8">
    <name type="scientific">Halomonas binhaiensis</name>
    <dbReference type="NCBI Taxonomy" id="2562282"/>
    <lineage>
        <taxon>Bacteria</taxon>
        <taxon>Pseudomonadati</taxon>
        <taxon>Pseudomonadota</taxon>
        <taxon>Gammaproteobacteria</taxon>
        <taxon>Oceanospirillales</taxon>
        <taxon>Halomonadaceae</taxon>
        <taxon>Halomonas</taxon>
    </lineage>
</organism>
<dbReference type="InterPro" id="IPR015424">
    <property type="entry name" value="PyrdxlP-dep_Trfase"/>
</dbReference>
<evidence type="ECO:0000256" key="2">
    <source>
        <dbReference type="ARBA" id="ARBA00022898"/>
    </source>
</evidence>
<dbReference type="GO" id="GO:0030170">
    <property type="term" value="F:pyridoxal phosphate binding"/>
    <property type="evidence" value="ECO:0007669"/>
    <property type="project" value="InterPro"/>
</dbReference>
<keyword evidence="5" id="KW-0804">Transcription</keyword>
<dbReference type="SUPFAM" id="SSF46785">
    <property type="entry name" value="Winged helix' DNA-binding domain"/>
    <property type="match status" value="1"/>
</dbReference>
<dbReference type="Gene3D" id="3.90.1150.10">
    <property type="entry name" value="Aspartate Aminotransferase, domain 1"/>
    <property type="match status" value="1"/>
</dbReference>
<dbReference type="InterPro" id="IPR004839">
    <property type="entry name" value="Aminotransferase_I/II_large"/>
</dbReference>
<keyword evidence="4" id="KW-0238">DNA-binding</keyword>
<dbReference type="EMBL" id="CP038437">
    <property type="protein sequence ID" value="QEM80362.2"/>
    <property type="molecule type" value="Genomic_DNA"/>
</dbReference>
<dbReference type="GO" id="GO:0003677">
    <property type="term" value="F:DNA binding"/>
    <property type="evidence" value="ECO:0007669"/>
    <property type="project" value="UniProtKB-KW"/>
</dbReference>
<gene>
    <name evidence="7" type="ORF">E4T21_01410</name>
</gene>
<dbReference type="Gene3D" id="3.40.640.10">
    <property type="entry name" value="Type I PLP-dependent aspartate aminotransferase-like (Major domain)"/>
    <property type="match status" value="1"/>
</dbReference>
<comment type="similarity">
    <text evidence="1">In the C-terminal section; belongs to the class-I pyridoxal-phosphate-dependent aminotransferase family.</text>
</comment>
<dbReference type="InterPro" id="IPR051446">
    <property type="entry name" value="HTH_trans_reg/aminotransferase"/>
</dbReference>
<dbReference type="PROSITE" id="PS50949">
    <property type="entry name" value="HTH_GNTR"/>
    <property type="match status" value="1"/>
</dbReference>
<dbReference type="InterPro" id="IPR015421">
    <property type="entry name" value="PyrdxlP-dep_Trfase_major"/>
</dbReference>